<keyword evidence="1" id="KW-0732">Signal</keyword>
<proteinExistence type="predicted"/>
<name>A0AAD9NW67_RIDPI</name>
<evidence type="ECO:0000313" key="2">
    <source>
        <dbReference type="EMBL" id="KAK2182409.1"/>
    </source>
</evidence>
<feature type="chain" id="PRO_5042006676" evidence="1">
    <location>
        <begin position="24"/>
        <end position="121"/>
    </location>
</feature>
<organism evidence="2 3">
    <name type="scientific">Ridgeia piscesae</name>
    <name type="common">Tubeworm</name>
    <dbReference type="NCBI Taxonomy" id="27915"/>
    <lineage>
        <taxon>Eukaryota</taxon>
        <taxon>Metazoa</taxon>
        <taxon>Spiralia</taxon>
        <taxon>Lophotrochozoa</taxon>
        <taxon>Annelida</taxon>
        <taxon>Polychaeta</taxon>
        <taxon>Sedentaria</taxon>
        <taxon>Canalipalpata</taxon>
        <taxon>Sabellida</taxon>
        <taxon>Siboglinidae</taxon>
        <taxon>Ridgeia</taxon>
    </lineage>
</organism>
<accession>A0AAD9NW67</accession>
<evidence type="ECO:0000313" key="3">
    <source>
        <dbReference type="Proteomes" id="UP001209878"/>
    </source>
</evidence>
<gene>
    <name evidence="2" type="ORF">NP493_356g02055</name>
</gene>
<reference evidence="2" key="1">
    <citation type="journal article" date="2023" name="Mol. Biol. Evol.">
        <title>Third-Generation Sequencing Reveals the Adaptive Role of the Epigenome in Three Deep-Sea Polychaetes.</title>
        <authorList>
            <person name="Perez M."/>
            <person name="Aroh O."/>
            <person name="Sun Y."/>
            <person name="Lan Y."/>
            <person name="Juniper S.K."/>
            <person name="Young C.R."/>
            <person name="Angers B."/>
            <person name="Qian P.Y."/>
        </authorList>
    </citation>
    <scope>NUCLEOTIDE SEQUENCE</scope>
    <source>
        <strain evidence="2">R07B-5</strain>
    </source>
</reference>
<dbReference type="Proteomes" id="UP001209878">
    <property type="component" value="Unassembled WGS sequence"/>
</dbReference>
<feature type="signal peptide" evidence="1">
    <location>
        <begin position="1"/>
        <end position="23"/>
    </location>
</feature>
<evidence type="ECO:0000256" key="1">
    <source>
        <dbReference type="SAM" id="SignalP"/>
    </source>
</evidence>
<comment type="caution">
    <text evidence="2">The sequence shown here is derived from an EMBL/GenBank/DDBJ whole genome shotgun (WGS) entry which is preliminary data.</text>
</comment>
<dbReference type="EMBL" id="JAODUO010000355">
    <property type="protein sequence ID" value="KAK2182409.1"/>
    <property type="molecule type" value="Genomic_DNA"/>
</dbReference>
<sequence>MAASLVVRLVPLLFLAAWEVGAASDGQSPRRDRVKIPKNCPPCDVRQCTTMTPESCNGHILKDRCHCCPVCVLADDGDVFNYTSLAEQTARNQCKFNHFHMSVCACNLGCGFETSRPDLSR</sequence>
<dbReference type="AlphaFoldDB" id="A0AAD9NW67"/>
<keyword evidence="3" id="KW-1185">Reference proteome</keyword>
<protein>
    <submittedName>
        <fullName evidence="2">Uncharacterized protein</fullName>
    </submittedName>
</protein>